<protein>
    <submittedName>
        <fullName evidence="2">Uncharacterized protein</fullName>
    </submittedName>
</protein>
<dbReference type="OrthoDB" id="20828at2759"/>
<dbReference type="AlphaFoldDB" id="A0A2G9UY18"/>
<evidence type="ECO:0000313" key="2">
    <source>
        <dbReference type="EMBL" id="PIO75127.1"/>
    </source>
</evidence>
<sequence length="776" mass="86755">MSMNDRILIQMPLRQTEEHRSEANQRALVLYGMDDVRENHKAEMKKIAKEICKIWQKKIYVQFAEGNEVPVCKQSINSQKIVEILARFRSQTYYDQMMICGWCAESFSDMIRDFVFGHSLQMPTSEGLDIICGMFEAAQYIYGIFELCEAEYDLSFAGHSPASFCGESDSVASSGRNPWQHVRLYELIERMIRAHEYPVTSWGRTIAAFVYHSKCQLKKSQGQQLLRLGIRRRSEREVLRELSVCNGNSKKALIDKLLAVMNMWNMRATLFDLMLMIKEISPEGAQKHAQQSAIAADALMGEIGKCCRDLFTNAHKEGIQLPSAIICQPQHSEGWSHLFFQMMLYGMVSPDKDRILYDSCYDMLSTLMLWTLTDPSTATQQMSEGSEPKFRWPYYSIIIKKLKKEIADQRVPPELRALLQFLPIPKNTISVFAMEPYGTLSATNVPKASGGAARPASLPASAPQSGLRRGRHALQVSEKVKTSSYDFIHAYISEQNTKGGWKWSWFQTQTPATPTASSGGGLEATTPGNEEPISSMSSAVGTPTRTDVPVDEVTPEQNRNLSSASKPVASPRAARGGRKRGNINRQHNAGPRQKRSVSRNEPPGPSLAASYNQQWHSGGPNPGNPALSQADSVAYPQHQAQQMNYQGQPHTGPQPPQQPRNPMGQFASRDGTMNVEYQQGNRGGRQQLQMGAQAGVVRNGMPGTQISGQPHMGSQHVPDGHQMMAQQMGGIPVGAQQMPHQMGQAPMSGQQYYMQQDQRMLNQPYNHSQYPQNNQF</sequence>
<feature type="region of interest" description="Disordered" evidence="1">
    <location>
        <begin position="642"/>
        <end position="668"/>
    </location>
</feature>
<dbReference type="EMBL" id="KZ345176">
    <property type="protein sequence ID" value="PIO75127.1"/>
    <property type="molecule type" value="Genomic_DNA"/>
</dbReference>
<keyword evidence="3" id="KW-1185">Reference proteome</keyword>
<gene>
    <name evidence="2" type="ORF">TELCIR_02839</name>
</gene>
<dbReference type="Proteomes" id="UP000230423">
    <property type="component" value="Unassembled WGS sequence"/>
</dbReference>
<reference evidence="2 3" key="1">
    <citation type="submission" date="2015-09" db="EMBL/GenBank/DDBJ databases">
        <title>Draft genome of the parasitic nematode Teladorsagia circumcincta isolate WARC Sus (inbred).</title>
        <authorList>
            <person name="Mitreva M."/>
        </authorList>
    </citation>
    <scope>NUCLEOTIDE SEQUENCE [LARGE SCALE GENOMIC DNA]</scope>
    <source>
        <strain evidence="2 3">S</strain>
    </source>
</reference>
<organism evidence="2 3">
    <name type="scientific">Teladorsagia circumcincta</name>
    <name type="common">Brown stomach worm</name>
    <name type="synonym">Ostertagia circumcincta</name>
    <dbReference type="NCBI Taxonomy" id="45464"/>
    <lineage>
        <taxon>Eukaryota</taxon>
        <taxon>Metazoa</taxon>
        <taxon>Ecdysozoa</taxon>
        <taxon>Nematoda</taxon>
        <taxon>Chromadorea</taxon>
        <taxon>Rhabditida</taxon>
        <taxon>Rhabditina</taxon>
        <taxon>Rhabditomorpha</taxon>
        <taxon>Strongyloidea</taxon>
        <taxon>Trichostrongylidae</taxon>
        <taxon>Teladorsagia</taxon>
    </lineage>
</organism>
<evidence type="ECO:0000313" key="3">
    <source>
        <dbReference type="Proteomes" id="UP000230423"/>
    </source>
</evidence>
<feature type="compositionally biased region" description="Polar residues" evidence="1">
    <location>
        <begin position="555"/>
        <end position="565"/>
    </location>
</feature>
<feature type="region of interest" description="Disordered" evidence="1">
    <location>
        <begin position="510"/>
        <end position="629"/>
    </location>
</feature>
<evidence type="ECO:0000256" key="1">
    <source>
        <dbReference type="SAM" id="MobiDB-lite"/>
    </source>
</evidence>
<name>A0A2G9UY18_TELCI</name>
<feature type="region of interest" description="Disordered" evidence="1">
    <location>
        <begin position="448"/>
        <end position="473"/>
    </location>
</feature>
<proteinExistence type="predicted"/>
<accession>A0A2G9UY18</accession>
<feature type="compositionally biased region" description="Low complexity" evidence="1">
    <location>
        <begin position="448"/>
        <end position="466"/>
    </location>
</feature>
<feature type="compositionally biased region" description="Polar residues" evidence="1">
    <location>
        <begin position="526"/>
        <end position="545"/>
    </location>
</feature>